<dbReference type="NCBIfam" id="NF002994">
    <property type="entry name" value="PRK03757.1"/>
    <property type="match status" value="1"/>
</dbReference>
<evidence type="ECO:0000256" key="1">
    <source>
        <dbReference type="SAM" id="SignalP"/>
    </source>
</evidence>
<dbReference type="EMBL" id="JAFKDB010000019">
    <property type="protein sequence ID" value="MBN7771122.1"/>
    <property type="molecule type" value="Genomic_DNA"/>
</dbReference>
<dbReference type="Pfam" id="PF04264">
    <property type="entry name" value="YceI"/>
    <property type="match status" value="1"/>
</dbReference>
<keyword evidence="1" id="KW-0732">Signal</keyword>
<dbReference type="PANTHER" id="PTHR34406:SF1">
    <property type="entry name" value="PROTEIN YCEI"/>
    <property type="match status" value="1"/>
</dbReference>
<gene>
    <name evidence="3" type="ORF">JYP53_14555</name>
</gene>
<evidence type="ECO:0000259" key="2">
    <source>
        <dbReference type="SMART" id="SM00867"/>
    </source>
</evidence>
<dbReference type="SUPFAM" id="SSF101874">
    <property type="entry name" value="YceI-like"/>
    <property type="match status" value="1"/>
</dbReference>
<accession>A0ABS3BH80</accession>
<dbReference type="SMART" id="SM00867">
    <property type="entry name" value="YceI"/>
    <property type="match status" value="1"/>
</dbReference>
<proteinExistence type="predicted"/>
<dbReference type="InterPro" id="IPR007372">
    <property type="entry name" value="Lipid/polyisoprenoid-bd_YceI"/>
</dbReference>
<dbReference type="Gene3D" id="2.40.128.110">
    <property type="entry name" value="Lipid/polyisoprenoid-binding, YceI-like"/>
    <property type="match status" value="1"/>
</dbReference>
<evidence type="ECO:0000313" key="3">
    <source>
        <dbReference type="EMBL" id="MBN7771122.1"/>
    </source>
</evidence>
<evidence type="ECO:0000313" key="4">
    <source>
        <dbReference type="Proteomes" id="UP000664344"/>
    </source>
</evidence>
<feature type="signal peptide" evidence="1">
    <location>
        <begin position="1"/>
        <end position="20"/>
    </location>
</feature>
<name>A0ABS3BH80_9GAMM</name>
<dbReference type="PANTHER" id="PTHR34406">
    <property type="entry name" value="PROTEIN YCEI"/>
    <property type="match status" value="1"/>
</dbReference>
<protein>
    <submittedName>
        <fullName evidence="3">YceI family protein</fullName>
    </submittedName>
</protein>
<dbReference type="InterPro" id="IPR036761">
    <property type="entry name" value="TTHA0802/YceI-like_sf"/>
</dbReference>
<feature type="domain" description="Lipid/polyisoprenoid-binding YceI-like" evidence="2">
    <location>
        <begin position="26"/>
        <end position="191"/>
    </location>
</feature>
<dbReference type="RefSeq" id="WP_029652774.1">
    <property type="nucleotide sequence ID" value="NZ_JAFKDB010000019.1"/>
</dbReference>
<keyword evidence="4" id="KW-1185">Reference proteome</keyword>
<feature type="chain" id="PRO_5045756325" evidence="1">
    <location>
        <begin position="21"/>
        <end position="193"/>
    </location>
</feature>
<comment type="caution">
    <text evidence="3">The sequence shown here is derived from an EMBL/GenBank/DDBJ whole genome shotgun (WGS) entry which is preliminary data.</text>
</comment>
<reference evidence="3 4" key="1">
    <citation type="submission" date="2021-02" db="EMBL/GenBank/DDBJ databases">
        <title>PHA producing bacteria isolated from coastal sediment in Guangdong, Shenzhen.</title>
        <authorList>
            <person name="Zheng W."/>
            <person name="Yu S."/>
            <person name="Huang Y."/>
        </authorList>
    </citation>
    <scope>NUCLEOTIDE SEQUENCE [LARGE SCALE GENOMIC DNA]</scope>
    <source>
        <strain evidence="3 4">TN21-5</strain>
    </source>
</reference>
<sequence length="193" mass="21301">MKKILLASAISAAMVTSVHANEHSGTYAFDTQGAHQFITFKISHLGYSWLYGRFNEFDGEFSYDAENPENSSVSVSIDTTSVDSNHAERDKHLRSEDFLNVSEFPTATFKSKKVVVDEAGEADIIGDLTLRGVTREITLDAELLGHGDDPWGGYRMGFEAETELNLKDFGIPMDLGKASETVEIEISVEGIRQ</sequence>
<organism evidence="3 4">
    <name type="scientific">Marinobacter daepoensis</name>
    <dbReference type="NCBI Taxonomy" id="262077"/>
    <lineage>
        <taxon>Bacteria</taxon>
        <taxon>Pseudomonadati</taxon>
        <taxon>Pseudomonadota</taxon>
        <taxon>Gammaproteobacteria</taxon>
        <taxon>Pseudomonadales</taxon>
        <taxon>Marinobacteraceae</taxon>
        <taxon>Marinobacter</taxon>
    </lineage>
</organism>
<dbReference type="Proteomes" id="UP000664344">
    <property type="component" value="Unassembled WGS sequence"/>
</dbReference>